<feature type="coiled-coil region" evidence="1">
    <location>
        <begin position="52"/>
        <end position="79"/>
    </location>
</feature>
<sequence>MKKLIAMIATVVLLPTAAIAETFDEAFEMNRAMHGKGYTFTWSGQQYSTDHLEEVEARVDATKANAESLIAKAKAQNAEVAKVGFEWKLTKGILKDAEAAVESGDYRKALNLAAQAKYHARIGLQQHAYAEKNWHLSVPQ</sequence>
<evidence type="ECO:0000256" key="1">
    <source>
        <dbReference type="SAM" id="Coils"/>
    </source>
</evidence>
<protein>
    <recommendedName>
        <fullName evidence="5">DUF4398 domain-containing protein</fullName>
    </recommendedName>
</protein>
<proteinExistence type="predicted"/>
<feature type="signal peptide" evidence="2">
    <location>
        <begin position="1"/>
        <end position="20"/>
    </location>
</feature>
<accession>A0A7R6SW85</accession>
<evidence type="ECO:0000313" key="4">
    <source>
        <dbReference type="Proteomes" id="UP000595332"/>
    </source>
</evidence>
<evidence type="ECO:0008006" key="5">
    <source>
        <dbReference type="Google" id="ProtNLM"/>
    </source>
</evidence>
<keyword evidence="1" id="KW-0175">Coiled coil</keyword>
<organism evidence="3 4">
    <name type="scientific">Neptunomonas japonica JAMM 1380</name>
    <dbReference type="NCBI Taxonomy" id="1441457"/>
    <lineage>
        <taxon>Bacteria</taxon>
        <taxon>Pseudomonadati</taxon>
        <taxon>Pseudomonadota</taxon>
        <taxon>Gammaproteobacteria</taxon>
        <taxon>Oceanospirillales</taxon>
        <taxon>Oceanospirillaceae</taxon>
        <taxon>Neptunomonas</taxon>
    </lineage>
</organism>
<reference evidence="3 4" key="1">
    <citation type="journal article" date="2008" name="Int. J. Syst. Evol. Microbiol.">
        <title>Neptunomonas japonica sp. nov., an Osedax japonicus symbiont-like bacterium isolated from sediment adjacent to sperm whale carcasses off Kagoshima, Japan.</title>
        <authorList>
            <person name="Miyazaki M."/>
            <person name="Nogi Y."/>
            <person name="Fujiwara Y."/>
            <person name="Kawato M."/>
            <person name="Kubokawa K."/>
            <person name="Horikoshi K."/>
        </authorList>
    </citation>
    <scope>NUCLEOTIDE SEQUENCE [LARGE SCALE GENOMIC DNA]</scope>
    <source>
        <strain evidence="3 4">JAMM 1380</strain>
    </source>
</reference>
<dbReference type="RefSeq" id="WP_201347386.1">
    <property type="nucleotide sequence ID" value="NZ_AP014546.1"/>
</dbReference>
<keyword evidence="2" id="KW-0732">Signal</keyword>
<dbReference type="KEGG" id="njp:NEJAP_2233"/>
<feature type="chain" id="PRO_5032658683" description="DUF4398 domain-containing protein" evidence="2">
    <location>
        <begin position="21"/>
        <end position="140"/>
    </location>
</feature>
<evidence type="ECO:0000256" key="2">
    <source>
        <dbReference type="SAM" id="SignalP"/>
    </source>
</evidence>
<keyword evidence="4" id="KW-1185">Reference proteome</keyword>
<dbReference type="EMBL" id="AP014546">
    <property type="protein sequence ID" value="BBB30181.1"/>
    <property type="molecule type" value="Genomic_DNA"/>
</dbReference>
<evidence type="ECO:0000313" key="3">
    <source>
        <dbReference type="EMBL" id="BBB30181.1"/>
    </source>
</evidence>
<gene>
    <name evidence="3" type="ORF">NEJAP_2233</name>
</gene>
<dbReference type="AlphaFoldDB" id="A0A7R6SW85"/>
<name>A0A7R6SW85_9GAMM</name>
<dbReference type="Proteomes" id="UP000595332">
    <property type="component" value="Chromosome"/>
</dbReference>